<dbReference type="Proteomes" id="UP000307956">
    <property type="component" value="Unassembled WGS sequence"/>
</dbReference>
<proteinExistence type="predicted"/>
<organism evidence="2 3">
    <name type="scientific">Pseudothauera rhizosphaerae</name>
    <dbReference type="NCBI Taxonomy" id="2565932"/>
    <lineage>
        <taxon>Bacteria</taxon>
        <taxon>Pseudomonadati</taxon>
        <taxon>Pseudomonadota</taxon>
        <taxon>Betaproteobacteria</taxon>
        <taxon>Rhodocyclales</taxon>
        <taxon>Zoogloeaceae</taxon>
        <taxon>Pseudothauera</taxon>
    </lineage>
</organism>
<evidence type="ECO:0000313" key="3">
    <source>
        <dbReference type="Proteomes" id="UP000307956"/>
    </source>
</evidence>
<dbReference type="Pfam" id="PF05940">
    <property type="entry name" value="NnrS"/>
    <property type="match status" value="1"/>
</dbReference>
<feature type="transmembrane region" description="Helical" evidence="1">
    <location>
        <begin position="336"/>
        <end position="355"/>
    </location>
</feature>
<feature type="transmembrane region" description="Helical" evidence="1">
    <location>
        <begin position="111"/>
        <end position="129"/>
    </location>
</feature>
<accession>A0A4S4ACW3</accession>
<feature type="transmembrane region" description="Helical" evidence="1">
    <location>
        <begin position="217"/>
        <end position="236"/>
    </location>
</feature>
<name>A0A4S4ACW3_9RHOO</name>
<gene>
    <name evidence="2" type="ORF">E6O51_18655</name>
</gene>
<feature type="transmembrane region" description="Helical" evidence="1">
    <location>
        <begin position="57"/>
        <end position="74"/>
    </location>
</feature>
<protein>
    <submittedName>
        <fullName evidence="2">NnrS family protein</fullName>
    </submittedName>
</protein>
<keyword evidence="1" id="KW-0812">Transmembrane</keyword>
<dbReference type="OrthoDB" id="9770040at2"/>
<feature type="transmembrane region" description="Helical" evidence="1">
    <location>
        <begin position="141"/>
        <end position="162"/>
    </location>
</feature>
<feature type="transmembrane region" description="Helical" evidence="1">
    <location>
        <begin position="168"/>
        <end position="186"/>
    </location>
</feature>
<keyword evidence="1" id="KW-1133">Transmembrane helix</keyword>
<dbReference type="RefSeq" id="WP_136386527.1">
    <property type="nucleotide sequence ID" value="NZ_SSOD01000019.1"/>
</dbReference>
<feature type="transmembrane region" description="Helical" evidence="1">
    <location>
        <begin position="271"/>
        <end position="294"/>
    </location>
</feature>
<feature type="transmembrane region" description="Helical" evidence="1">
    <location>
        <begin position="242"/>
        <end position="259"/>
    </location>
</feature>
<keyword evidence="1" id="KW-0472">Membrane</keyword>
<dbReference type="EMBL" id="SSOD01000019">
    <property type="protein sequence ID" value="THF56856.1"/>
    <property type="molecule type" value="Genomic_DNA"/>
</dbReference>
<dbReference type="InterPro" id="IPR010266">
    <property type="entry name" value="NnrS"/>
</dbReference>
<evidence type="ECO:0000313" key="2">
    <source>
        <dbReference type="EMBL" id="THF56856.1"/>
    </source>
</evidence>
<evidence type="ECO:0000256" key="1">
    <source>
        <dbReference type="SAM" id="Phobius"/>
    </source>
</evidence>
<comment type="caution">
    <text evidence="2">The sequence shown here is derived from an EMBL/GenBank/DDBJ whole genome shotgun (WGS) entry which is preliminary data.</text>
</comment>
<feature type="transmembrane region" description="Helical" evidence="1">
    <location>
        <begin position="306"/>
        <end position="324"/>
    </location>
</feature>
<sequence>MLKARLDALLLCGFRPFFLFAAAWGALALAAWLAALGGALGLPEVAGGAVLWHAHEMVLGFGGAALLGFLLTAVPEFTASAAVPRTQVAGLAALWLAARAGYLVGGTAGQWLAAVAECALLAGALTVAAPRLWRDPARRHLAFLWGLAALLACTAGFHAAALGGGAPLPWLHAAVGVMMAFIVVALSRISMRVVNAALEERGDTAAEYLARPPRRNLAIFCIVLHAAAELAGTTLGAPAAPVAGWIALAAAAALLNLTSDWHLGRVLFARWVFMLYLVYWLMAAGYLLLGLSALGVALPPSAGRHLLMAGGMGLSIFAVMNIAGRIHAGVEPERGTWVPLAAAMLVAAALLRAATGLLPQSAMALFAASGALWIAVFALHFARAWPLLSRPRRDGQAGCAGVAEDRL</sequence>
<keyword evidence="3" id="KW-1185">Reference proteome</keyword>
<feature type="transmembrane region" description="Helical" evidence="1">
    <location>
        <begin position="361"/>
        <end position="382"/>
    </location>
</feature>
<dbReference type="AlphaFoldDB" id="A0A4S4ACW3"/>
<reference evidence="2 3" key="1">
    <citation type="submission" date="2019-04" db="EMBL/GenBank/DDBJ databases">
        <title>Azoarcus rhizosphaerae sp. nov. isolated from rhizosphere of Ficus religiosa.</title>
        <authorList>
            <person name="Lin S.-Y."/>
            <person name="Hameed A."/>
            <person name="Hsu Y.-H."/>
            <person name="Young C.-C."/>
        </authorList>
    </citation>
    <scope>NUCLEOTIDE SEQUENCE [LARGE SCALE GENOMIC DNA]</scope>
    <source>
        <strain evidence="2 3">CC-YHH848</strain>
    </source>
</reference>
<feature type="transmembrane region" description="Helical" evidence="1">
    <location>
        <begin position="86"/>
        <end position="105"/>
    </location>
</feature>